<protein>
    <submittedName>
        <fullName evidence="2">Uncharacterized protein</fullName>
    </submittedName>
</protein>
<dbReference type="GeneID" id="3294332"/>
<feature type="compositionally biased region" description="Polar residues" evidence="1">
    <location>
        <begin position="190"/>
        <end position="208"/>
    </location>
</feature>
<gene>
    <name evidence="3" type="ORF">PCMG_00215</name>
    <name evidence="2" type="ORF">PSSM2_212</name>
</gene>
<dbReference type="RefSeq" id="YP_214443.1">
    <property type="nucleotide sequence ID" value="NC_006883.2"/>
</dbReference>
<feature type="region of interest" description="Disordered" evidence="1">
    <location>
        <begin position="261"/>
        <end position="282"/>
    </location>
</feature>
<name>Q58ME3_BPPRM</name>
<dbReference type="EMBL" id="GU071092">
    <property type="protein sequence ID" value="ACY76091.1"/>
    <property type="molecule type" value="Genomic_DNA"/>
</dbReference>
<feature type="region of interest" description="Disordered" evidence="1">
    <location>
        <begin position="146"/>
        <end position="213"/>
    </location>
</feature>
<dbReference type="KEGG" id="vg:3294332"/>
<reference evidence="2 4" key="3">
    <citation type="journal article" date="2010" name="Environ. Microbiol.">
        <title>Genomic analysis of oceanic cyanobacterial myoviruses compared with T4-like myoviruses from diverse hosts and environments.</title>
        <authorList>
            <person name="Sullivan M.B."/>
            <person name="Huang K.H."/>
            <person name="Ignacio-Espinoza J.C."/>
            <person name="Berlin A.M."/>
            <person name="Kelly L."/>
            <person name="Weigele P.R."/>
            <person name="DeFrancesco A.S."/>
            <person name="Kern S.E."/>
            <person name="Thompson L.R."/>
            <person name="Young S."/>
            <person name="Yandava C."/>
            <person name="Fu R."/>
            <person name="Krastins B."/>
            <person name="Chase M."/>
            <person name="Sarracino D."/>
            <person name="Osburne M.S."/>
            <person name="Henn M.R."/>
            <person name="Chisholm S.W."/>
        </authorList>
    </citation>
    <scope>NUCLEOTIDE SEQUENCE [LARGE SCALE GENOMIC DNA]</scope>
</reference>
<feature type="compositionally biased region" description="Basic and acidic residues" evidence="1">
    <location>
        <begin position="147"/>
        <end position="158"/>
    </location>
</feature>
<evidence type="ECO:0000313" key="3">
    <source>
        <dbReference type="EMBL" id="ACY76091.1"/>
    </source>
</evidence>
<organism evidence="2 4">
    <name type="scientific">Prochlorococcus phage P-SSM2</name>
    <dbReference type="NCBI Taxonomy" id="268746"/>
    <lineage>
        <taxon>Viruses</taxon>
        <taxon>Duplodnaviria</taxon>
        <taxon>Heunggongvirae</taxon>
        <taxon>Uroviricota</taxon>
        <taxon>Caudoviricetes</taxon>
        <taxon>Pantevenvirales</taxon>
        <taxon>Kyanoviridae</taxon>
        <taxon>Salacisavirus</taxon>
        <taxon>Salacisavirus pssm2</taxon>
    </lineage>
</organism>
<dbReference type="EMBL" id="AY939844">
    <property type="protein sequence ID" value="AAX44589.1"/>
    <property type="molecule type" value="Genomic_DNA"/>
</dbReference>
<sequence length="470" mass="52640">MSYKKFEDIQYLYENIDGQDSDIEDLSNLIIEKLISEGYSDNAINSFMETADEFALQEKIMQLDEKDLSKIQKGLQLLRKFGRAAYTRLRRNTPVNVRKNINRKGTQVKDGVNKTKDKFVDTVKNNPKTSSAVAISGLTASAIASKENNKNKTDDTETKSGTFKDSQGKEFPTTDTIRGTKPDPNAGRLTYSTSKGQGNQTVATNPNRQGGEKAKEILDKKSSDAKIDKEVDKYVADRKVPINKDLTIDKSEEGKAKYAEKAAERTAKETEKDIKVDPPKPVKMHSLEKKNRARFGDDAIDKLKAKQVDFKKMQSKDMSKDDFIKKYPKSITAQKAAGLRDHYDPFDIVLGYLVESEQVDSMDEALYIMMEMDATTIQGIVRDFEMLTEEEADRMKDERLEKYGIGHDGSDRKAGSGGRSDSKKPKGKTNLQKETEKKHGKGKSPLDVAKANIIAKYGKGAIAPSKKKKK</sequence>
<proteinExistence type="predicted"/>
<feature type="compositionally biased region" description="Basic and acidic residues" evidence="1">
    <location>
        <begin position="395"/>
        <end position="424"/>
    </location>
</feature>
<evidence type="ECO:0000313" key="4">
    <source>
        <dbReference type="Proteomes" id="UP000000991"/>
    </source>
</evidence>
<organismHost>
    <name type="scientific">Prochlorococcus</name>
    <dbReference type="NCBI Taxonomy" id="1218"/>
</organismHost>
<keyword evidence="4" id="KW-1185">Reference proteome</keyword>
<evidence type="ECO:0000256" key="1">
    <source>
        <dbReference type="SAM" id="MobiDB-lite"/>
    </source>
</evidence>
<reference evidence="3 5" key="2">
    <citation type="submission" date="2009-10" db="EMBL/GenBank/DDBJ databases">
        <title>The Genome Sequence of Prochlorococcus phage P-SSM2.</title>
        <authorList>
            <consortium name="The Broad Institute Genome Sequencing Platform"/>
            <person name="Henn M.R."/>
            <person name="Sullivan M.S."/>
            <person name="Osburne M.S."/>
            <person name="Levin J."/>
            <person name="Malboeuf C."/>
            <person name="Casali M."/>
            <person name="Russ C."/>
            <person name="Lennon N."/>
            <person name="Chapman S.B."/>
            <person name="Erlich R."/>
            <person name="Young S.K."/>
            <person name="Koehrsen M."/>
            <person name="Yandava C."/>
            <person name="Zeng Q."/>
            <person name="Alvarado L."/>
            <person name="Anderson S."/>
            <person name="Berlin A."/>
            <person name="Borenstein D."/>
            <person name="Chen Z."/>
            <person name="Engels R."/>
            <person name="Freedman E."/>
            <person name="Gellesch M."/>
            <person name="Goldberg J."/>
            <person name="Green L."/>
            <person name="Griggs A."/>
            <person name="Gujja S."/>
            <person name="Heilman E.R."/>
            <person name="Heiman D."/>
            <person name="Hepburn T."/>
            <person name="Howarth C."/>
            <person name="Jen D."/>
            <person name="Larson L."/>
            <person name="Lewis B."/>
            <person name="Mehta T."/>
            <person name="Park D."/>
            <person name="Pearson M."/>
            <person name="Richards J."/>
            <person name="Rizzolo K."/>
            <person name="Roberts A."/>
            <person name="Ryan E."/>
            <person name="Saif S."/>
            <person name="Shea T."/>
            <person name="Shenoy N."/>
            <person name="Sisk P."/>
            <person name="Stolte C."/>
            <person name="Sykes S."/>
            <person name="Walk T."/>
            <person name="White J."/>
            <person name="Yu Q."/>
            <person name="Coleman M.L."/>
            <person name="Huang K.H."/>
            <person name="Weigele P.R."/>
            <person name="DeFrancesco A.S."/>
            <person name="Kern S.E."/>
            <person name="Thompson L.R."/>
            <person name="Fu R."/>
            <person name="Hombeck B."/>
            <person name="Chisholm S.W."/>
            <person name="Haas B."/>
            <person name="Nusbaum C."/>
            <person name="Birren B."/>
        </authorList>
    </citation>
    <scope>NUCLEOTIDE SEQUENCE [LARGE SCALE GENOMIC DNA]</scope>
    <source>
        <strain evidence="3">P-SSM2</strain>
    </source>
</reference>
<evidence type="ECO:0000313" key="2">
    <source>
        <dbReference type="EMBL" id="AAX44589.1"/>
    </source>
</evidence>
<feature type="region of interest" description="Disordered" evidence="1">
    <location>
        <begin position="395"/>
        <end position="447"/>
    </location>
</feature>
<evidence type="ECO:0000313" key="5">
    <source>
        <dbReference type="Proteomes" id="UP000013923"/>
    </source>
</evidence>
<reference evidence="2 4" key="1">
    <citation type="journal article" date="2005" name="PLoS Biol.">
        <title>Three Prochlorococcus cyanophage genomes: signature features and ecological interpretations.</title>
        <authorList>
            <person name="Sullivan M.B."/>
            <person name="Coleman M.L."/>
            <person name="Weigele P."/>
            <person name="Rohwer F."/>
            <person name="Chisholm S.W."/>
        </authorList>
    </citation>
    <scope>NUCLEOTIDE SEQUENCE</scope>
</reference>
<dbReference type="Proteomes" id="UP000000991">
    <property type="component" value="Segment"/>
</dbReference>
<accession>Q58ME3</accession>
<dbReference type="Proteomes" id="UP000013923">
    <property type="component" value="Genome"/>
</dbReference>